<dbReference type="GO" id="GO:0006874">
    <property type="term" value="P:intracellular calcium ion homeostasis"/>
    <property type="evidence" value="ECO:0007669"/>
    <property type="project" value="TreeGrafter"/>
</dbReference>
<evidence type="ECO:0000256" key="5">
    <source>
        <dbReference type="ARBA" id="ARBA00022989"/>
    </source>
</evidence>
<comment type="similarity">
    <text evidence="2">Belongs to the Ca(2+):cation antiporter (CaCA) (TC 2.A.19) family. SLC24A subfamily.</text>
</comment>
<feature type="transmembrane region" description="Helical" evidence="8">
    <location>
        <begin position="151"/>
        <end position="170"/>
    </location>
</feature>
<keyword evidence="3" id="KW-0813">Transport</keyword>
<dbReference type="OrthoDB" id="4919781at2759"/>
<dbReference type="Pfam" id="PF01699">
    <property type="entry name" value="Na_Ca_ex"/>
    <property type="match status" value="1"/>
</dbReference>
<evidence type="ECO:0000256" key="1">
    <source>
        <dbReference type="ARBA" id="ARBA00004141"/>
    </source>
</evidence>
<evidence type="ECO:0000256" key="3">
    <source>
        <dbReference type="ARBA" id="ARBA00022449"/>
    </source>
</evidence>
<feature type="region of interest" description="Disordered" evidence="7">
    <location>
        <begin position="499"/>
        <end position="523"/>
    </location>
</feature>
<feature type="compositionally biased region" description="Basic and acidic residues" evidence="7">
    <location>
        <begin position="499"/>
        <end position="509"/>
    </location>
</feature>
<feature type="domain" description="Sodium/calcium exchanger membrane region" evidence="9">
    <location>
        <begin position="124"/>
        <end position="207"/>
    </location>
</feature>
<keyword evidence="6 8" id="KW-0472">Membrane</keyword>
<comment type="subcellular location">
    <subcellularLocation>
        <location evidence="1">Membrane</location>
        <topology evidence="1">Multi-pass membrane protein</topology>
    </subcellularLocation>
</comment>
<feature type="transmembrane region" description="Helical" evidence="8">
    <location>
        <begin position="54"/>
        <end position="74"/>
    </location>
</feature>
<dbReference type="AlphaFoldDB" id="A0A2K3Q905"/>
<dbReference type="GO" id="GO:0008273">
    <property type="term" value="F:calcium, potassium:sodium antiporter activity"/>
    <property type="evidence" value="ECO:0007669"/>
    <property type="project" value="TreeGrafter"/>
</dbReference>
<evidence type="ECO:0000313" key="11">
    <source>
        <dbReference type="Proteomes" id="UP000236621"/>
    </source>
</evidence>
<dbReference type="GO" id="GO:0005262">
    <property type="term" value="F:calcium channel activity"/>
    <property type="evidence" value="ECO:0007669"/>
    <property type="project" value="TreeGrafter"/>
</dbReference>
<dbReference type="InterPro" id="IPR004481">
    <property type="entry name" value="K/Na/Ca-exchanger"/>
</dbReference>
<feature type="transmembrane region" description="Helical" evidence="8">
    <location>
        <begin position="124"/>
        <end position="145"/>
    </location>
</feature>
<dbReference type="InterPro" id="IPR004837">
    <property type="entry name" value="NaCa_Exmemb"/>
</dbReference>
<dbReference type="STRING" id="45235.A0A2K3Q905"/>
<evidence type="ECO:0000256" key="6">
    <source>
        <dbReference type="ARBA" id="ARBA00023136"/>
    </source>
</evidence>
<protein>
    <recommendedName>
        <fullName evidence="9">Sodium/calcium exchanger membrane region domain-containing protein</fullName>
    </recommendedName>
</protein>
<dbReference type="PANTHER" id="PTHR10846">
    <property type="entry name" value="SODIUM/POTASSIUM/CALCIUM EXCHANGER"/>
    <property type="match status" value="1"/>
</dbReference>
<dbReference type="Proteomes" id="UP000236621">
    <property type="component" value="Unassembled WGS sequence"/>
</dbReference>
<feature type="compositionally biased region" description="Basic and acidic residues" evidence="7">
    <location>
        <begin position="635"/>
        <end position="653"/>
    </location>
</feature>
<evidence type="ECO:0000256" key="7">
    <source>
        <dbReference type="SAM" id="MobiDB-lite"/>
    </source>
</evidence>
<feature type="compositionally biased region" description="Polar residues" evidence="7">
    <location>
        <begin position="93"/>
        <end position="108"/>
    </location>
</feature>
<dbReference type="PANTHER" id="PTHR10846:SF8">
    <property type="entry name" value="INNER MEMBRANE PROTEIN YRBG"/>
    <property type="match status" value="1"/>
</dbReference>
<keyword evidence="5 8" id="KW-1133">Transmembrane helix</keyword>
<gene>
    <name evidence="10" type="ORF">TCAP_06028</name>
</gene>
<feature type="compositionally biased region" description="Polar residues" evidence="7">
    <location>
        <begin position="681"/>
        <end position="691"/>
    </location>
</feature>
<evidence type="ECO:0000256" key="8">
    <source>
        <dbReference type="SAM" id="Phobius"/>
    </source>
</evidence>
<sequence>MQHLGHILPRPAVLREGKDNRIRQELTHLLSCAPRFDDLGNSNRLFTDERHLVGLWPLLMATFGVYMLLVGLAIGREDSDDSDDGDDDDGSSAESTTGLLAGHTSTDARQSHQRRGHTLRYHGIYLLSGFLVICLAGYVLAQSAIHITDQFGISDVLFGVVILAVATTLPEKFVAVMSGHRGYPGILVANCVGSNIFLLSLCCGVIMSDTRATNVCSAISNNILTTHVPYDPFLRTVGRMSDLETTATVSVDDIAAFSDAQLAQFMQKHRRQDGNFDLPVDDWDRLSKMERKQLAERLQAQLQILSLDPAVDSRPLDLDQLDQRLRQVSDGDDIVSRTQQRMRGRVTPPYDEEDELRDQKAEETEAYNNLVSDGGRPIYPIGLIEQVSRKPEVCREQIDNRGLEERTAAFLHLLAKIEADPSWLKSEWLDDQRIRRWQRRNQRERGCNGFSDYVDAMKRRLAQHGFTRSFQLQENPKHSVERLEPDHDKRWQELVEQKIPKPQDTKESIRTTPSSMQRHQEEDRVREAKQAAEAEAKRVYSLTQEDPRRLSIPKEKRLRMLQVVTRKVVSAQERRESIRRRNDRVTAFIRGTFDYVNAKKDAAGHAVLAQWVIEQVPIIEAELIHPEMTEAGPDTESKTKKRAQDEGKSETRSPKKRKPNHRELSRLSRSSGTVLADLGEASQSATLTIPNKNRDEGPRGRWRQAESGQTA</sequence>
<evidence type="ECO:0000256" key="4">
    <source>
        <dbReference type="ARBA" id="ARBA00022692"/>
    </source>
</evidence>
<feature type="transmembrane region" description="Helical" evidence="8">
    <location>
        <begin position="182"/>
        <end position="207"/>
    </location>
</feature>
<organism evidence="10 11">
    <name type="scientific">Tolypocladium capitatum</name>
    <dbReference type="NCBI Taxonomy" id="45235"/>
    <lineage>
        <taxon>Eukaryota</taxon>
        <taxon>Fungi</taxon>
        <taxon>Dikarya</taxon>
        <taxon>Ascomycota</taxon>
        <taxon>Pezizomycotina</taxon>
        <taxon>Sordariomycetes</taxon>
        <taxon>Hypocreomycetidae</taxon>
        <taxon>Hypocreales</taxon>
        <taxon>Ophiocordycipitaceae</taxon>
        <taxon>Tolypocladium</taxon>
    </lineage>
</organism>
<evidence type="ECO:0000313" key="10">
    <source>
        <dbReference type="EMBL" id="PNY24027.1"/>
    </source>
</evidence>
<dbReference type="InterPro" id="IPR044880">
    <property type="entry name" value="NCX_ion-bd_dom_sf"/>
</dbReference>
<reference evidence="10 11" key="1">
    <citation type="submission" date="2017-08" db="EMBL/GenBank/DDBJ databases">
        <title>Harnessing the power of phylogenomics to disentangle the directionality and signatures of interkingdom host jumping in the parasitic fungal genus Tolypocladium.</title>
        <authorList>
            <person name="Quandt C.A."/>
            <person name="Patterson W."/>
            <person name="Spatafora J.W."/>
        </authorList>
    </citation>
    <scope>NUCLEOTIDE SEQUENCE [LARGE SCALE GENOMIC DNA]</scope>
    <source>
        <strain evidence="10 11">CBS 113982</strain>
    </source>
</reference>
<keyword evidence="4 8" id="KW-0812">Transmembrane</keyword>
<evidence type="ECO:0000256" key="2">
    <source>
        <dbReference type="ARBA" id="ARBA00005364"/>
    </source>
</evidence>
<comment type="caution">
    <text evidence="10">The sequence shown here is derived from an EMBL/GenBank/DDBJ whole genome shotgun (WGS) entry which is preliminary data.</text>
</comment>
<feature type="region of interest" description="Disordered" evidence="7">
    <location>
        <begin position="79"/>
        <end position="113"/>
    </location>
</feature>
<dbReference type="EMBL" id="NRSZ01000993">
    <property type="protein sequence ID" value="PNY24027.1"/>
    <property type="molecule type" value="Genomic_DNA"/>
</dbReference>
<feature type="region of interest" description="Disordered" evidence="7">
    <location>
        <begin position="624"/>
        <end position="711"/>
    </location>
</feature>
<name>A0A2K3Q905_9HYPO</name>
<keyword evidence="3" id="KW-0050">Antiport</keyword>
<feature type="compositionally biased region" description="Acidic residues" evidence="7">
    <location>
        <begin position="79"/>
        <end position="91"/>
    </location>
</feature>
<evidence type="ECO:0000259" key="9">
    <source>
        <dbReference type="Pfam" id="PF01699"/>
    </source>
</evidence>
<accession>A0A2K3Q905</accession>
<dbReference type="GO" id="GO:0005886">
    <property type="term" value="C:plasma membrane"/>
    <property type="evidence" value="ECO:0007669"/>
    <property type="project" value="TreeGrafter"/>
</dbReference>
<proteinExistence type="inferred from homology"/>
<dbReference type="Gene3D" id="1.20.1420.30">
    <property type="entry name" value="NCX, central ion-binding region"/>
    <property type="match status" value="1"/>
</dbReference>
<keyword evidence="11" id="KW-1185">Reference proteome</keyword>